<evidence type="ECO:0000313" key="1">
    <source>
        <dbReference type="EMBL" id="MFC4635104.1"/>
    </source>
</evidence>
<dbReference type="EMBL" id="JBHSFV010000009">
    <property type="protein sequence ID" value="MFC4635104.1"/>
    <property type="molecule type" value="Genomic_DNA"/>
</dbReference>
<sequence>MDFDIILKELKEEISDLAKEKFEQHSTAIIEDAEAYLAHSKEKLKKWGQLFKQGQIDKEELVWLLKSQKELFLLKSLQTIGVSSIKAGHFKNKILNTILSKITTTVL</sequence>
<keyword evidence="2" id="KW-1185">Reference proteome</keyword>
<comment type="caution">
    <text evidence="1">The sequence shown here is derived from an EMBL/GenBank/DDBJ whole genome shotgun (WGS) entry which is preliminary data.</text>
</comment>
<reference evidence="2" key="1">
    <citation type="journal article" date="2019" name="Int. J. Syst. Evol. Microbiol.">
        <title>The Global Catalogue of Microorganisms (GCM) 10K type strain sequencing project: providing services to taxonomists for standard genome sequencing and annotation.</title>
        <authorList>
            <consortium name="The Broad Institute Genomics Platform"/>
            <consortium name="The Broad Institute Genome Sequencing Center for Infectious Disease"/>
            <person name="Wu L."/>
            <person name="Ma J."/>
        </authorList>
    </citation>
    <scope>NUCLEOTIDE SEQUENCE [LARGE SCALE GENOMIC DNA]</scope>
    <source>
        <strain evidence="2">YJ-61-S</strain>
    </source>
</reference>
<gene>
    <name evidence="1" type="ORF">ACFO3O_14385</name>
</gene>
<proteinExistence type="predicted"/>
<dbReference type="RefSeq" id="WP_379980007.1">
    <property type="nucleotide sequence ID" value="NZ_JBHSFV010000009.1"/>
</dbReference>
<evidence type="ECO:0000313" key="2">
    <source>
        <dbReference type="Proteomes" id="UP001596043"/>
    </source>
</evidence>
<protein>
    <submittedName>
        <fullName evidence="1">Uncharacterized protein</fullName>
    </submittedName>
</protein>
<organism evidence="1 2">
    <name type="scientific">Dokdonia ponticola</name>
    <dbReference type="NCBI Taxonomy" id="2041041"/>
    <lineage>
        <taxon>Bacteria</taxon>
        <taxon>Pseudomonadati</taxon>
        <taxon>Bacteroidota</taxon>
        <taxon>Flavobacteriia</taxon>
        <taxon>Flavobacteriales</taxon>
        <taxon>Flavobacteriaceae</taxon>
        <taxon>Dokdonia</taxon>
    </lineage>
</organism>
<accession>A0ABV9I0U3</accession>
<dbReference type="Proteomes" id="UP001596043">
    <property type="component" value="Unassembled WGS sequence"/>
</dbReference>
<name>A0ABV9I0U3_9FLAO</name>